<dbReference type="EMBL" id="LWMT01000295">
    <property type="protein sequence ID" value="KZX09878.1"/>
    <property type="molecule type" value="Genomic_DNA"/>
</dbReference>
<dbReference type="AlphaFoldDB" id="A0A165YUD6"/>
<sequence length="449" mass="51223">MPKLNFGELMKKLLLIAFYFNQKNEIASKRLRGLAKYFPFWGYETIVITPNLGDSTAVNNLHNQTILNSSIIETEYEDMLDKWMKPFKSNIKVSTSSTNPNNDSKNHALLNKAISIAGELFAFPDGMKYWYEPAIKAASDIIEKEEIQGIISSSWPITSHIIAKNLKKQFDLPWIADLRDLWNGNPYISHNFIRNRMEWNLEMETFKAADVLTTTTELAASKLKEIHPNHMIVPILSGFDPDDLKTNNGSEYNINNNNNNNNPKLTLLYAGSLYKGKRDPSILFDALNQLIKCGKIDSSKIAINFYGDDFALEDLAKKYDLLDIVNIKGYISHTKILTKEMSSDLLILLSWDSEKEKMFIPGKIYEYMIAKRPVLSIGHENGSLKDLIEKTNIGFHTSTIDEVKIAIMDYYNEYIENGKITYIGNSYVNEYSMLNTAKNFADILNGIIK</sequence>
<dbReference type="PATRIC" id="fig|55758.3.peg.2174"/>
<evidence type="ECO:0000313" key="1">
    <source>
        <dbReference type="EMBL" id="KZX09878.1"/>
    </source>
</evidence>
<gene>
    <name evidence="1" type="ORF">MBFIL_19530</name>
</gene>
<evidence type="ECO:0000313" key="2">
    <source>
        <dbReference type="Proteomes" id="UP000077066"/>
    </source>
</evidence>
<keyword evidence="2" id="KW-1185">Reference proteome</keyword>
<accession>A0A165YUD6</accession>
<evidence type="ECO:0008006" key="3">
    <source>
        <dbReference type="Google" id="ProtNLM"/>
    </source>
</evidence>
<dbReference type="SUPFAM" id="SSF53756">
    <property type="entry name" value="UDP-Glycosyltransferase/glycogen phosphorylase"/>
    <property type="match status" value="1"/>
</dbReference>
<comment type="caution">
    <text evidence="1">The sequence shown here is derived from an EMBL/GenBank/DDBJ whole genome shotgun (WGS) entry which is preliminary data.</text>
</comment>
<organism evidence="1 2">
    <name type="scientific">Methanobrevibacter filiformis</name>
    <dbReference type="NCBI Taxonomy" id="55758"/>
    <lineage>
        <taxon>Archaea</taxon>
        <taxon>Methanobacteriati</taxon>
        <taxon>Methanobacteriota</taxon>
        <taxon>Methanomada group</taxon>
        <taxon>Methanobacteria</taxon>
        <taxon>Methanobacteriales</taxon>
        <taxon>Methanobacteriaceae</taxon>
        <taxon>Methanobrevibacter</taxon>
    </lineage>
</organism>
<name>A0A165YUD6_9EURY</name>
<proteinExistence type="predicted"/>
<dbReference type="Gene3D" id="3.40.50.2000">
    <property type="entry name" value="Glycogen Phosphorylase B"/>
    <property type="match status" value="2"/>
</dbReference>
<dbReference type="STRING" id="55758.MBFIL_19530"/>
<dbReference type="Proteomes" id="UP000077066">
    <property type="component" value="Unassembled WGS sequence"/>
</dbReference>
<reference evidence="1 2" key="1">
    <citation type="submission" date="2016-04" db="EMBL/GenBank/DDBJ databases">
        <title>Genome sequence of Methanobrevibacter filiformis DSM 11501.</title>
        <authorList>
            <person name="Poehlein A."/>
            <person name="Seedorf H."/>
            <person name="Daniel R."/>
        </authorList>
    </citation>
    <scope>NUCLEOTIDE SEQUENCE [LARGE SCALE GENOMIC DNA]</scope>
    <source>
        <strain evidence="1 2">DSM 11501</strain>
    </source>
</reference>
<protein>
    <recommendedName>
        <fullName evidence="3">Glycosyltransferase subfamily 4-like N-terminal domain-containing protein</fullName>
    </recommendedName>
</protein>